<reference evidence="9" key="1">
    <citation type="journal article" date="2020" name="Microb. Genom.">
        <title>Genetic diversity of clinical and environmental Mucorales isolates obtained from an investigation of mucormycosis cases among solid organ transplant recipients.</title>
        <authorList>
            <person name="Nguyen M.H."/>
            <person name="Kaul D."/>
            <person name="Muto C."/>
            <person name="Cheng S.J."/>
            <person name="Richter R.A."/>
            <person name="Bruno V.M."/>
            <person name="Liu G."/>
            <person name="Beyhan S."/>
            <person name="Sundermann A.J."/>
            <person name="Mounaud S."/>
            <person name="Pasculle A.W."/>
            <person name="Nierman W.C."/>
            <person name="Driscoll E."/>
            <person name="Cumbie R."/>
            <person name="Clancy C.J."/>
            <person name="Dupont C.L."/>
        </authorList>
    </citation>
    <scope>NUCLEOTIDE SEQUENCE</scope>
    <source>
        <strain evidence="9">GL11</strain>
    </source>
</reference>
<dbReference type="PROSITE" id="PS50002">
    <property type="entry name" value="SH3"/>
    <property type="match status" value="1"/>
</dbReference>
<dbReference type="SMART" id="SM00147">
    <property type="entry name" value="RasGEF"/>
    <property type="match status" value="1"/>
</dbReference>
<dbReference type="Pfam" id="PF00397">
    <property type="entry name" value="WW"/>
    <property type="match status" value="1"/>
</dbReference>
<protein>
    <recommendedName>
        <fullName evidence="11">Ras GEF</fullName>
    </recommendedName>
</protein>
<evidence type="ECO:0000259" key="7">
    <source>
        <dbReference type="PROSITE" id="PS50020"/>
    </source>
</evidence>
<evidence type="ECO:0000256" key="2">
    <source>
        <dbReference type="ARBA" id="ARBA00022658"/>
    </source>
</evidence>
<dbReference type="Pfam" id="PF00018">
    <property type="entry name" value="SH3_1"/>
    <property type="match status" value="1"/>
</dbReference>
<dbReference type="InterPro" id="IPR019804">
    <property type="entry name" value="Ras_G-nucl-exch_fac_CS"/>
</dbReference>
<dbReference type="PROSITE" id="PS50020">
    <property type="entry name" value="WW_DOMAIN_2"/>
    <property type="match status" value="1"/>
</dbReference>
<dbReference type="GO" id="GO:0005085">
    <property type="term" value="F:guanyl-nucleotide exchange factor activity"/>
    <property type="evidence" value="ECO:0007669"/>
    <property type="project" value="UniProtKB-KW"/>
</dbReference>
<dbReference type="OrthoDB" id="546434at2759"/>
<dbReference type="Gene3D" id="2.20.70.10">
    <property type="match status" value="2"/>
</dbReference>
<proteinExistence type="predicted"/>
<dbReference type="InterPro" id="IPR056685">
    <property type="entry name" value="DUF7783"/>
</dbReference>
<dbReference type="GO" id="GO:0005886">
    <property type="term" value="C:plasma membrane"/>
    <property type="evidence" value="ECO:0007669"/>
    <property type="project" value="TreeGrafter"/>
</dbReference>
<dbReference type="InterPro" id="IPR000651">
    <property type="entry name" value="Ras-like_Gua-exchang_fac_N"/>
</dbReference>
<dbReference type="Gene3D" id="1.10.840.10">
    <property type="entry name" value="Ras guanine-nucleotide exchange factors catalytic domain"/>
    <property type="match status" value="1"/>
</dbReference>
<dbReference type="FunFam" id="2.30.30.40:FF:000072">
    <property type="entry name" value="Unconventional Myosin IB"/>
    <property type="match status" value="1"/>
</dbReference>
<dbReference type="InterPro" id="IPR001202">
    <property type="entry name" value="WW_dom"/>
</dbReference>
<comment type="caution">
    <text evidence="9">The sequence shown here is derived from an EMBL/GenBank/DDBJ whole genome shotgun (WGS) entry which is preliminary data.</text>
</comment>
<dbReference type="SMART" id="SM00326">
    <property type="entry name" value="SH3"/>
    <property type="match status" value="1"/>
</dbReference>
<dbReference type="Gene3D" id="1.20.870.10">
    <property type="entry name" value="Son of sevenless (SoS) protein Chain: S domain 1"/>
    <property type="match status" value="1"/>
</dbReference>
<dbReference type="InterPro" id="IPR001452">
    <property type="entry name" value="SH3_domain"/>
</dbReference>
<dbReference type="GO" id="GO:0007265">
    <property type="term" value="P:Ras protein signal transduction"/>
    <property type="evidence" value="ECO:0007669"/>
    <property type="project" value="TreeGrafter"/>
</dbReference>
<evidence type="ECO:0000313" key="9">
    <source>
        <dbReference type="EMBL" id="KAG1313732.1"/>
    </source>
</evidence>
<dbReference type="InterPro" id="IPR008937">
    <property type="entry name" value="Ras-like_GEF"/>
</dbReference>
<dbReference type="Proteomes" id="UP000716291">
    <property type="component" value="Unassembled WGS sequence"/>
</dbReference>
<dbReference type="AlphaFoldDB" id="A0A9P6XHM9"/>
<dbReference type="PANTHER" id="PTHR23113">
    <property type="entry name" value="GUANINE NUCLEOTIDE EXCHANGE FACTOR"/>
    <property type="match status" value="1"/>
</dbReference>
<dbReference type="Pfam" id="PF00617">
    <property type="entry name" value="RasGEF"/>
    <property type="match status" value="1"/>
</dbReference>
<dbReference type="PROSITE" id="PS50009">
    <property type="entry name" value="RASGEF_CAT"/>
    <property type="match status" value="1"/>
</dbReference>
<gene>
    <name evidence="9" type="ORF">G6F64_002026</name>
</gene>
<evidence type="ECO:0000259" key="6">
    <source>
        <dbReference type="PROSITE" id="PS50009"/>
    </source>
</evidence>
<evidence type="ECO:0000259" key="5">
    <source>
        <dbReference type="PROSITE" id="PS50002"/>
    </source>
</evidence>
<dbReference type="SUPFAM" id="SSF50044">
    <property type="entry name" value="SH3-domain"/>
    <property type="match status" value="1"/>
</dbReference>
<dbReference type="Pfam" id="PF00618">
    <property type="entry name" value="RasGEF_N"/>
    <property type="match status" value="1"/>
</dbReference>
<feature type="domain" description="SH3" evidence="5">
    <location>
        <begin position="5"/>
        <end position="64"/>
    </location>
</feature>
<dbReference type="SMART" id="SM00456">
    <property type="entry name" value="WW"/>
    <property type="match status" value="2"/>
</dbReference>
<evidence type="ECO:0000256" key="1">
    <source>
        <dbReference type="ARBA" id="ARBA00022443"/>
    </source>
</evidence>
<dbReference type="InterPro" id="IPR036028">
    <property type="entry name" value="SH3-like_dom_sf"/>
</dbReference>
<evidence type="ECO:0000259" key="8">
    <source>
        <dbReference type="PROSITE" id="PS50212"/>
    </source>
</evidence>
<sequence>MAAREVICQVRALYPYESNDPSSLSFKANAIIDVLAQLESGWWDGRCEGRKGWFPSNYVEIINQQQPAKRADVKKQLRLSLHVTDAILSTRTAGTDWILQTTEDGSEQYYYNTKTHEMRYSIPPEGCSIDEEGFSPPVRPVRAPNRVTEDNHPLFEEEEVGKENRLPPDWMRKMTPKGRYYYCNVKTDETTWELENIDPDTGLLVTPQPNSPLSPPSEPSNDKETQITWTSLSSTIAHAISNLKESVRNGKNTELRQEAIQIVHQIRLLLYVSNCLDKESSIHLKSNKQLRNLHRSLLAAVAKLILSAKVASTTWPGPDALNKLMKDADDILVSVRHFMAWAQDMRITLKDRFKPELDDAVWKNPIQLNMRHRTMLTGSDTATTIIVLAENVRGAVASFTESVKDAYSPFKDDPKDLNITLEKLKANAPLLVAQFRNLSNTTSQLMNAVDQVFEEQQHVKAEAIIKAKHPIYGAMGSLFVVSQQVTNSQMDAIQADAAYERMLRSIEEIELGVEDVVNLSQMEEEEIIKEEETAASLEEDILLDFPTFSGAKDVKLNKIFDEPVSPQIPVSLPPNTPHSDVPWFLIADVNSNEIVFNAQGAVKGGTVHGLVQRLTQHDQFDAKFNVTFLLTYRSFCTTEELFNELFQRYQLKPPGELTMEEVEAWKEKKLKLVRLRVFNIIKSWLETYFNEQEDRPILSTLSQFTDQVISNSMKFGAEQLTKLIKKRLLAEDSGQIRKMKLNLREEDMPASIMPKNSKRIKLLEVDPHELARQMTLMDFHLYSRIKPVECLDKNWGKPDVEEGTHIAANVKASIEHSNQVTAWVTDSILTMEEVKKRATVLKHWILVADRCRMLNNFNTCMAILSAFDNGSIGRLKRTWELISGRPIQILSHIRRLMGANRNFSEYREVIHRINPPCIPFLGIYLQDLTFIEDGNSNFLKKPNHLINFAKRTKTAEVIQDLQQYQSTHYMLKAVPVIQEFIKTHLQSSRDEEELYNLSLKLEPRERDEDTIARRLKESGL</sequence>
<evidence type="ECO:0000256" key="4">
    <source>
        <dbReference type="PROSITE-ProRule" id="PRU00192"/>
    </source>
</evidence>
<name>A0A9P6XHM9_RHIOR</name>
<dbReference type="EMBL" id="JAANQT010000168">
    <property type="protein sequence ID" value="KAG1313732.1"/>
    <property type="molecule type" value="Genomic_DNA"/>
</dbReference>
<keyword evidence="1 4" id="KW-0728">SH3 domain</keyword>
<accession>A0A9P6XHM9</accession>
<dbReference type="Pfam" id="PF25006">
    <property type="entry name" value="DUF7783"/>
    <property type="match status" value="1"/>
</dbReference>
<evidence type="ECO:0008006" key="11">
    <source>
        <dbReference type="Google" id="ProtNLM"/>
    </source>
</evidence>
<evidence type="ECO:0000313" key="10">
    <source>
        <dbReference type="Proteomes" id="UP000716291"/>
    </source>
</evidence>
<dbReference type="InterPro" id="IPR023578">
    <property type="entry name" value="Ras_GEF_dom_sf"/>
</dbReference>
<organism evidence="9 10">
    <name type="scientific">Rhizopus oryzae</name>
    <name type="common">Mucormycosis agent</name>
    <name type="synonym">Rhizopus arrhizus var. delemar</name>
    <dbReference type="NCBI Taxonomy" id="64495"/>
    <lineage>
        <taxon>Eukaryota</taxon>
        <taxon>Fungi</taxon>
        <taxon>Fungi incertae sedis</taxon>
        <taxon>Mucoromycota</taxon>
        <taxon>Mucoromycotina</taxon>
        <taxon>Mucoromycetes</taxon>
        <taxon>Mucorales</taxon>
        <taxon>Mucorineae</taxon>
        <taxon>Rhizopodaceae</taxon>
        <taxon>Rhizopus</taxon>
    </lineage>
</organism>
<dbReference type="PANTHER" id="PTHR23113:SF368">
    <property type="entry name" value="CELL DIVISION CONTROL PROTEIN 25"/>
    <property type="match status" value="1"/>
</dbReference>
<dbReference type="InterPro" id="IPR001895">
    <property type="entry name" value="RASGEF_cat_dom"/>
</dbReference>
<dbReference type="CDD" id="cd00201">
    <property type="entry name" value="WW"/>
    <property type="match status" value="1"/>
</dbReference>
<dbReference type="PROSITE" id="PS00720">
    <property type="entry name" value="RASGEF"/>
    <property type="match status" value="1"/>
</dbReference>
<dbReference type="Gene3D" id="2.30.30.40">
    <property type="entry name" value="SH3 Domains"/>
    <property type="match status" value="1"/>
</dbReference>
<evidence type="ECO:0000256" key="3">
    <source>
        <dbReference type="PROSITE-ProRule" id="PRU00168"/>
    </source>
</evidence>
<feature type="domain" description="N-terminal Ras-GEF" evidence="8">
    <location>
        <begin position="598"/>
        <end position="728"/>
    </location>
</feature>
<dbReference type="InterPro" id="IPR036964">
    <property type="entry name" value="RASGEF_cat_dom_sf"/>
</dbReference>
<dbReference type="SMART" id="SM00229">
    <property type="entry name" value="RasGEFN"/>
    <property type="match status" value="1"/>
</dbReference>
<dbReference type="SUPFAM" id="SSF48366">
    <property type="entry name" value="Ras GEF"/>
    <property type="match status" value="1"/>
</dbReference>
<dbReference type="SUPFAM" id="SSF51045">
    <property type="entry name" value="WW domain"/>
    <property type="match status" value="1"/>
</dbReference>
<keyword evidence="2 3" id="KW-0344">Guanine-nucleotide releasing factor</keyword>
<dbReference type="PRINTS" id="PR00452">
    <property type="entry name" value="SH3DOMAIN"/>
</dbReference>
<feature type="domain" description="WW" evidence="7">
    <location>
        <begin position="164"/>
        <end position="197"/>
    </location>
</feature>
<dbReference type="PROSITE" id="PS50212">
    <property type="entry name" value="RASGEF_NTER"/>
    <property type="match status" value="1"/>
</dbReference>
<feature type="domain" description="Ras-GEF" evidence="6">
    <location>
        <begin position="766"/>
        <end position="1004"/>
    </location>
</feature>
<dbReference type="CDD" id="cd06224">
    <property type="entry name" value="REM"/>
    <property type="match status" value="1"/>
</dbReference>
<keyword evidence="10" id="KW-1185">Reference proteome</keyword>
<dbReference type="InterPro" id="IPR036020">
    <property type="entry name" value="WW_dom_sf"/>
</dbReference>
<dbReference type="CDD" id="cd00155">
    <property type="entry name" value="RasGEF"/>
    <property type="match status" value="1"/>
</dbReference>